<accession>A0A0G1W1P0</accession>
<comment type="caution">
    <text evidence="2">The sequence shown here is derived from an EMBL/GenBank/DDBJ whole genome shotgun (WGS) entry which is preliminary data.</text>
</comment>
<dbReference type="EMBL" id="LCOK01000029">
    <property type="protein sequence ID" value="KKU76210.1"/>
    <property type="molecule type" value="Genomic_DNA"/>
</dbReference>
<evidence type="ECO:0000313" key="3">
    <source>
        <dbReference type="Proteomes" id="UP000034682"/>
    </source>
</evidence>
<reference evidence="2 3" key="1">
    <citation type="journal article" date="2015" name="Nature">
        <title>rRNA introns, odd ribosomes, and small enigmatic genomes across a large radiation of phyla.</title>
        <authorList>
            <person name="Brown C.T."/>
            <person name="Hug L.A."/>
            <person name="Thomas B.C."/>
            <person name="Sharon I."/>
            <person name="Castelle C.J."/>
            <person name="Singh A."/>
            <person name="Wilkins M.J."/>
            <person name="Williams K.H."/>
            <person name="Banfield J.F."/>
        </authorList>
    </citation>
    <scope>NUCLEOTIDE SEQUENCE [LARGE SCALE GENOMIC DNA]</scope>
</reference>
<dbReference type="AlphaFoldDB" id="A0A0G1W1P0"/>
<evidence type="ECO:0000313" key="2">
    <source>
        <dbReference type="EMBL" id="KKU76210.1"/>
    </source>
</evidence>
<dbReference type="Proteomes" id="UP000034682">
    <property type="component" value="Unassembled WGS sequence"/>
</dbReference>
<proteinExistence type="predicted"/>
<feature type="compositionally biased region" description="Polar residues" evidence="1">
    <location>
        <begin position="56"/>
        <end position="73"/>
    </location>
</feature>
<protein>
    <submittedName>
        <fullName evidence="2">Uncharacterized protein</fullName>
    </submittedName>
</protein>
<gene>
    <name evidence="2" type="ORF">UY02_C0029G0008</name>
</gene>
<name>A0A0G1W1P0_9BACT</name>
<feature type="region of interest" description="Disordered" evidence="1">
    <location>
        <begin position="55"/>
        <end position="81"/>
    </location>
</feature>
<sequence>MAESSTIIEQEIARLEQQLREKKLALGGQETGAKEMIPSDKEILHEIVGEKIQKSVPAQQATPSDDNAATQQAPAVEPPSYLTPELKDKIQQLVDLAFSGSLVQAIQEVSKTNNAALIDAFHDVIVDELYNALVERKKLEKVS</sequence>
<organism evidence="2 3">
    <name type="scientific">Candidatus Giovannonibacteria bacterium GW2011_GWB1_47_6b</name>
    <dbReference type="NCBI Taxonomy" id="1618655"/>
    <lineage>
        <taxon>Bacteria</taxon>
        <taxon>Candidatus Giovannoniibacteriota</taxon>
    </lineage>
</organism>
<evidence type="ECO:0000256" key="1">
    <source>
        <dbReference type="SAM" id="MobiDB-lite"/>
    </source>
</evidence>